<keyword evidence="2" id="KW-1185">Reference proteome</keyword>
<reference evidence="1 2" key="1">
    <citation type="submission" date="2020-03" db="EMBL/GenBank/DDBJ databases">
        <title>Leucobacter sp. nov., isolated from beetles.</title>
        <authorList>
            <person name="Hyun D.-W."/>
            <person name="Bae J.-W."/>
        </authorList>
    </citation>
    <scope>NUCLEOTIDE SEQUENCE [LARGE SCALE GENOMIC DNA]</scope>
    <source>
        <strain evidence="1 2">HDW9B</strain>
    </source>
</reference>
<dbReference type="Proteomes" id="UP000501387">
    <property type="component" value="Chromosome"/>
</dbReference>
<dbReference type="KEGG" id="lins:G7067_00960"/>
<dbReference type="RefSeq" id="WP_166321351.1">
    <property type="nucleotide sequence ID" value="NZ_CP049934.1"/>
</dbReference>
<dbReference type="SUPFAM" id="SSF52540">
    <property type="entry name" value="P-loop containing nucleoside triphosphate hydrolases"/>
    <property type="match status" value="1"/>
</dbReference>
<accession>A0A6G8FFP5</accession>
<evidence type="ECO:0008006" key="3">
    <source>
        <dbReference type="Google" id="ProtNLM"/>
    </source>
</evidence>
<gene>
    <name evidence="1" type="ORF">G7067_00960</name>
</gene>
<dbReference type="AlphaFoldDB" id="A0A6G8FFP5"/>
<dbReference type="InterPro" id="IPR027417">
    <property type="entry name" value="P-loop_NTPase"/>
</dbReference>
<sequence length="211" mass="22236">MNLESAIVNGPRGPVFGPLTATSATPITVVTGSRGSGRTALLLVLAGRMRLDAGTAIVLGETGTAAIRRRTGIAGFADIDALEPTASVAATLRERLAWVLPWYRRAPKLTNTLAHELLEPAFGELPQPEPTVLVRDLVPADEMLLRIALALTEAPEALVIDDFDELRSAADRQLVADRLNALADSGIAVIVATTDPADALHFPAAPALIRL</sequence>
<proteinExistence type="predicted"/>
<dbReference type="EMBL" id="CP049934">
    <property type="protein sequence ID" value="QIM15306.1"/>
    <property type="molecule type" value="Genomic_DNA"/>
</dbReference>
<protein>
    <recommendedName>
        <fullName evidence="3">AAA+ ATPase domain-containing protein</fullName>
    </recommendedName>
</protein>
<dbReference type="CDD" id="cd00267">
    <property type="entry name" value="ABC_ATPase"/>
    <property type="match status" value="1"/>
</dbReference>
<evidence type="ECO:0000313" key="2">
    <source>
        <dbReference type="Proteomes" id="UP000501387"/>
    </source>
</evidence>
<dbReference type="Gene3D" id="3.40.50.300">
    <property type="entry name" value="P-loop containing nucleotide triphosphate hydrolases"/>
    <property type="match status" value="1"/>
</dbReference>
<organism evidence="1 2">
    <name type="scientific">Leucobacter insecticola</name>
    <dbReference type="NCBI Taxonomy" id="2714934"/>
    <lineage>
        <taxon>Bacteria</taxon>
        <taxon>Bacillati</taxon>
        <taxon>Actinomycetota</taxon>
        <taxon>Actinomycetes</taxon>
        <taxon>Micrococcales</taxon>
        <taxon>Microbacteriaceae</taxon>
        <taxon>Leucobacter</taxon>
    </lineage>
</organism>
<name>A0A6G8FFP5_9MICO</name>
<evidence type="ECO:0000313" key="1">
    <source>
        <dbReference type="EMBL" id="QIM15306.1"/>
    </source>
</evidence>